<name>A0AAV7YYL9_9EUKA</name>
<comment type="caution">
    <text evidence="4">The sequence shown here is derived from an EMBL/GenBank/DDBJ whole genome shotgun (WGS) entry which is preliminary data.</text>
</comment>
<accession>A0AAV7YYL9</accession>
<proteinExistence type="inferred from homology"/>
<evidence type="ECO:0000313" key="4">
    <source>
        <dbReference type="EMBL" id="KAJ3432992.1"/>
    </source>
</evidence>
<dbReference type="SMART" id="SM00244">
    <property type="entry name" value="PHB"/>
    <property type="match status" value="1"/>
</dbReference>
<evidence type="ECO:0000256" key="2">
    <source>
        <dbReference type="SAM" id="Phobius"/>
    </source>
</evidence>
<organism evidence="4 5">
    <name type="scientific">Anaeramoeba flamelloides</name>
    <dbReference type="NCBI Taxonomy" id="1746091"/>
    <lineage>
        <taxon>Eukaryota</taxon>
        <taxon>Metamonada</taxon>
        <taxon>Anaeramoebidae</taxon>
        <taxon>Anaeramoeba</taxon>
    </lineage>
</organism>
<dbReference type="Pfam" id="PF01145">
    <property type="entry name" value="Band_7"/>
    <property type="match status" value="1"/>
</dbReference>
<dbReference type="InterPro" id="IPR050710">
    <property type="entry name" value="Band7/mec-2_domain"/>
</dbReference>
<feature type="domain" description="Band 7" evidence="3">
    <location>
        <begin position="30"/>
        <end position="209"/>
    </location>
</feature>
<evidence type="ECO:0000259" key="3">
    <source>
        <dbReference type="SMART" id="SM00244"/>
    </source>
</evidence>
<gene>
    <name evidence="4" type="ORF">M0812_21939</name>
</gene>
<dbReference type="EMBL" id="JANTQA010000047">
    <property type="protein sequence ID" value="KAJ3432992.1"/>
    <property type="molecule type" value="Genomic_DNA"/>
</dbReference>
<comment type="similarity">
    <text evidence="1">Belongs to the band 7/mec-2 family.</text>
</comment>
<dbReference type="FunFam" id="3.30.479.30:FF:000004">
    <property type="entry name" value="Putative membrane protease family, stomatin"/>
    <property type="match status" value="1"/>
</dbReference>
<keyword evidence="2" id="KW-1133">Transmembrane helix</keyword>
<dbReference type="Proteomes" id="UP001146793">
    <property type="component" value="Unassembled WGS sequence"/>
</dbReference>
<dbReference type="PANTHER" id="PTHR43327:SF18">
    <property type="entry name" value="BAND 7 DOMAIN-CONTAINING PROTEIN"/>
    <property type="match status" value="1"/>
</dbReference>
<keyword evidence="2" id="KW-0812">Transmembrane</keyword>
<feature type="transmembrane region" description="Helical" evidence="2">
    <location>
        <begin position="12"/>
        <end position="32"/>
    </location>
</feature>
<dbReference type="Gene3D" id="3.30.479.30">
    <property type="entry name" value="Band 7 domain"/>
    <property type="match status" value="1"/>
</dbReference>
<dbReference type="InterPro" id="IPR001107">
    <property type="entry name" value="Band_7"/>
</dbReference>
<dbReference type="InterPro" id="IPR001972">
    <property type="entry name" value="Stomatin_HflK_fam"/>
</dbReference>
<keyword evidence="2" id="KW-0472">Membrane</keyword>
<evidence type="ECO:0000313" key="5">
    <source>
        <dbReference type="Proteomes" id="UP001146793"/>
    </source>
</evidence>
<dbReference type="AlphaFoldDB" id="A0AAV7YYL9"/>
<dbReference type="SUPFAM" id="SSF117892">
    <property type="entry name" value="Band 7/SPFH domain"/>
    <property type="match status" value="1"/>
</dbReference>
<sequence>MAEDSNAGGYVGFFIAFALVLIILYTLFFKLIRIVRRTEVMIIERYGKYHRTLTPGINLLAPFIDSPRVVNWRYAEVVGNRQVVRKMITDRIDLREHVIDCTKQRVISRDLVEIEIDAILYFQILDPKQAVFSIQNLPDALELLTQASTRNIIAQLTLDDTFSSRELINRQLKQQIESDCNRWGVVVHRCEIFNINPPGDIKQAMEIQITEERERRATVLIADGRRESMIVRSRGSAAKIVLDAEGRKVSQLQQAKGNAEAKKLLAKAEARSITAIREAINVVGVKATDYLLTIQYLRSLINSFNSKKGSLCVLIPQTILENISKIGIKN</sequence>
<dbReference type="GO" id="GO:0098552">
    <property type="term" value="C:side of membrane"/>
    <property type="evidence" value="ECO:0007669"/>
    <property type="project" value="UniProtKB-ARBA"/>
</dbReference>
<dbReference type="GO" id="GO:0005886">
    <property type="term" value="C:plasma membrane"/>
    <property type="evidence" value="ECO:0007669"/>
    <property type="project" value="UniProtKB-ARBA"/>
</dbReference>
<dbReference type="PRINTS" id="PR00721">
    <property type="entry name" value="STOMATIN"/>
</dbReference>
<reference evidence="4" key="1">
    <citation type="submission" date="2022-08" db="EMBL/GenBank/DDBJ databases">
        <title>Novel sulphate-reducing endosymbionts in the free-living metamonad Anaeramoeba.</title>
        <authorList>
            <person name="Jerlstrom-Hultqvist J."/>
            <person name="Cepicka I."/>
            <person name="Gallot-Lavallee L."/>
            <person name="Salas-Leiva D."/>
            <person name="Curtis B.A."/>
            <person name="Zahonova K."/>
            <person name="Pipaliya S."/>
            <person name="Dacks J."/>
            <person name="Roger A.J."/>
        </authorList>
    </citation>
    <scope>NUCLEOTIDE SEQUENCE</scope>
    <source>
        <strain evidence="4">Busselton2</strain>
    </source>
</reference>
<dbReference type="CDD" id="cd08829">
    <property type="entry name" value="SPFH_paraslipin"/>
    <property type="match status" value="1"/>
</dbReference>
<protein>
    <recommendedName>
        <fullName evidence="3">Band 7 domain-containing protein</fullName>
    </recommendedName>
</protein>
<evidence type="ECO:0000256" key="1">
    <source>
        <dbReference type="ARBA" id="ARBA00008164"/>
    </source>
</evidence>
<dbReference type="InterPro" id="IPR036013">
    <property type="entry name" value="Band_7/SPFH_dom_sf"/>
</dbReference>
<dbReference type="PANTHER" id="PTHR43327">
    <property type="entry name" value="STOMATIN-LIKE PROTEIN 2, MITOCHONDRIAL"/>
    <property type="match status" value="1"/>
</dbReference>